<dbReference type="GO" id="GO:0031564">
    <property type="term" value="P:transcription antitermination"/>
    <property type="evidence" value="ECO:0007669"/>
    <property type="project" value="UniProtKB-KW"/>
</dbReference>
<dbReference type="PANTHER" id="PTHR11078">
    <property type="entry name" value="N UTILIZATION SUBSTANCE PROTEIN B-RELATED"/>
    <property type="match status" value="1"/>
</dbReference>
<evidence type="ECO:0000256" key="4">
    <source>
        <dbReference type="ARBA" id="ARBA00023015"/>
    </source>
</evidence>
<keyword evidence="2 6" id="KW-0889">Transcription antitermination</keyword>
<dbReference type="GO" id="GO:0005829">
    <property type="term" value="C:cytosol"/>
    <property type="evidence" value="ECO:0007669"/>
    <property type="project" value="TreeGrafter"/>
</dbReference>
<dbReference type="HAMAP" id="MF_00073">
    <property type="entry name" value="NusB"/>
    <property type="match status" value="1"/>
</dbReference>
<evidence type="ECO:0000313" key="10">
    <source>
        <dbReference type="Proteomes" id="UP000075544"/>
    </source>
</evidence>
<accession>A0A150HX60</accession>
<dbReference type="PANTHER" id="PTHR11078:SF3">
    <property type="entry name" value="ANTITERMINATION NUSB DOMAIN-CONTAINING PROTEIN"/>
    <property type="match status" value="1"/>
</dbReference>
<feature type="domain" description="NusB/RsmB/TIM44" evidence="7">
    <location>
        <begin position="13"/>
        <end position="136"/>
    </location>
</feature>
<evidence type="ECO:0000259" key="7">
    <source>
        <dbReference type="Pfam" id="PF01029"/>
    </source>
</evidence>
<dbReference type="InterPro" id="IPR006027">
    <property type="entry name" value="NusB_RsmB_TIM44"/>
</dbReference>
<comment type="function">
    <text evidence="6">Involved in transcription antitermination. Required for transcription of ribosomal RNA (rRNA) genes. Binds specifically to the boxA antiterminator sequence of the ribosomal RNA (rrn) operons.</text>
</comment>
<reference evidence="10 11" key="1">
    <citation type="journal article" date="2016" name="Sci. Rep.">
        <title>Genomic and phenotypic characterization of the species Acinetobacter venetianus.</title>
        <authorList>
            <person name="Fondi M."/>
            <person name="Maida I."/>
            <person name="Perrin E."/>
            <person name="Orlandini V."/>
            <person name="La Torre L."/>
            <person name="Bosi E."/>
            <person name="Negroni A."/>
            <person name="Zanaroli G."/>
            <person name="Fava F."/>
            <person name="Decorosi F."/>
            <person name="Giovannetti L."/>
            <person name="Viti C."/>
            <person name="Vaneechoutte M."/>
            <person name="Dijkshoorn L."/>
            <person name="Fani R."/>
        </authorList>
    </citation>
    <scope>NUCLEOTIDE SEQUENCE [LARGE SCALE GENOMIC DNA]</scope>
    <source>
        <strain evidence="8 10">LUH13518</strain>
        <strain evidence="9 11">LUH5627</strain>
    </source>
</reference>
<evidence type="ECO:0000256" key="3">
    <source>
        <dbReference type="ARBA" id="ARBA00022884"/>
    </source>
</evidence>
<evidence type="ECO:0000256" key="1">
    <source>
        <dbReference type="ARBA" id="ARBA00005952"/>
    </source>
</evidence>
<evidence type="ECO:0000313" key="9">
    <source>
        <dbReference type="EMBL" id="KXZ73493.1"/>
    </source>
</evidence>
<accession>A0A137Y222</accession>
<evidence type="ECO:0000313" key="11">
    <source>
        <dbReference type="Proteomes" id="UP000075680"/>
    </source>
</evidence>
<comment type="caution">
    <text evidence="8">The sequence shown here is derived from an EMBL/GenBank/DDBJ whole genome shotgun (WGS) entry which is preliminary data.</text>
</comment>
<dbReference type="InterPro" id="IPR011605">
    <property type="entry name" value="NusB_fam"/>
</dbReference>
<dbReference type="EMBL" id="JRHX01000034">
    <property type="protein sequence ID" value="KXZ71632.1"/>
    <property type="molecule type" value="Genomic_DNA"/>
</dbReference>
<name>A0A150HX60_9GAMM</name>
<evidence type="ECO:0000256" key="6">
    <source>
        <dbReference type="HAMAP-Rule" id="MF_00073"/>
    </source>
</evidence>
<evidence type="ECO:0000256" key="2">
    <source>
        <dbReference type="ARBA" id="ARBA00022814"/>
    </source>
</evidence>
<dbReference type="AlphaFoldDB" id="A0A150HX60"/>
<dbReference type="PATRIC" id="fig|52133.18.peg.675"/>
<dbReference type="Proteomes" id="UP000075680">
    <property type="component" value="Unassembled WGS sequence"/>
</dbReference>
<dbReference type="Proteomes" id="UP000075544">
    <property type="component" value="Unassembled WGS sequence"/>
</dbReference>
<dbReference type="GeneID" id="58193951"/>
<proteinExistence type="inferred from homology"/>
<keyword evidence="5 6" id="KW-0804">Transcription</keyword>
<comment type="similarity">
    <text evidence="1 6">Belongs to the NusB family.</text>
</comment>
<sequence>MSQTLQAAYAAKRKARRFAVQGIYEWQMSQNPVHEIEARTRVENAMHKVDLNYYHELLTQVVAQHEALDELLIPVLDRELTALDGVELAALRLGAYELRDHLEIPYRVVLDEAIELAKHFGGADSHKYINGVLDRLSSKLREAEKQQAK</sequence>
<dbReference type="Gene3D" id="1.10.940.10">
    <property type="entry name" value="NusB-like"/>
    <property type="match status" value="1"/>
</dbReference>
<dbReference type="EMBL" id="JRUE01000064">
    <property type="protein sequence ID" value="KXZ73493.1"/>
    <property type="molecule type" value="Genomic_DNA"/>
</dbReference>
<dbReference type="InterPro" id="IPR035926">
    <property type="entry name" value="NusB-like_sf"/>
</dbReference>
<organism evidence="8 10">
    <name type="scientific">Acinetobacter venetianus</name>
    <dbReference type="NCBI Taxonomy" id="52133"/>
    <lineage>
        <taxon>Bacteria</taxon>
        <taxon>Pseudomonadati</taxon>
        <taxon>Pseudomonadota</taxon>
        <taxon>Gammaproteobacteria</taxon>
        <taxon>Moraxellales</taxon>
        <taxon>Moraxellaceae</taxon>
        <taxon>Acinetobacter</taxon>
    </lineage>
</organism>
<keyword evidence="3 6" id="KW-0694">RNA-binding</keyword>
<dbReference type="SUPFAM" id="SSF48013">
    <property type="entry name" value="NusB-like"/>
    <property type="match status" value="1"/>
</dbReference>
<keyword evidence="4 6" id="KW-0805">Transcription regulation</keyword>
<dbReference type="RefSeq" id="WP_004878158.1">
    <property type="nucleotide sequence ID" value="NZ_BCLZ01000006.1"/>
</dbReference>
<evidence type="ECO:0000313" key="8">
    <source>
        <dbReference type="EMBL" id="KXZ71632.1"/>
    </source>
</evidence>
<dbReference type="GO" id="GO:0003723">
    <property type="term" value="F:RNA binding"/>
    <property type="evidence" value="ECO:0007669"/>
    <property type="project" value="UniProtKB-UniRule"/>
</dbReference>
<protein>
    <recommendedName>
        <fullName evidence="6">Transcription antitermination protein NusB</fullName>
    </recommendedName>
    <alternativeName>
        <fullName evidence="6">Antitermination factor NusB</fullName>
    </alternativeName>
</protein>
<dbReference type="GO" id="GO:0006353">
    <property type="term" value="P:DNA-templated transcription termination"/>
    <property type="evidence" value="ECO:0007669"/>
    <property type="project" value="UniProtKB-UniRule"/>
</dbReference>
<evidence type="ECO:0000256" key="5">
    <source>
        <dbReference type="ARBA" id="ARBA00023163"/>
    </source>
</evidence>
<dbReference type="Pfam" id="PF01029">
    <property type="entry name" value="NusB"/>
    <property type="match status" value="1"/>
</dbReference>
<gene>
    <name evidence="6" type="primary">nusB</name>
    <name evidence="8" type="ORF">AVENLUH13518_01208</name>
    <name evidence="9" type="ORF">AVENLUH5627_00649</name>
</gene>
<dbReference type="NCBIfam" id="TIGR01951">
    <property type="entry name" value="nusB"/>
    <property type="match status" value="1"/>
</dbReference>